<dbReference type="RefSeq" id="WP_148068877.1">
    <property type="nucleotide sequence ID" value="NZ_VRZA01000004.1"/>
</dbReference>
<feature type="coiled-coil region" evidence="1">
    <location>
        <begin position="38"/>
        <end position="75"/>
    </location>
</feature>
<dbReference type="Proteomes" id="UP000321039">
    <property type="component" value="Unassembled WGS sequence"/>
</dbReference>
<evidence type="ECO:0000256" key="1">
    <source>
        <dbReference type="SAM" id="Coils"/>
    </source>
</evidence>
<evidence type="ECO:0000313" key="4">
    <source>
        <dbReference type="EMBL" id="TXS92874.1"/>
    </source>
</evidence>
<keyword evidence="3" id="KW-0732">Signal</keyword>
<evidence type="ECO:0008006" key="6">
    <source>
        <dbReference type="Google" id="ProtNLM"/>
    </source>
</evidence>
<dbReference type="SUPFAM" id="SSF56935">
    <property type="entry name" value="Porins"/>
    <property type="match status" value="1"/>
</dbReference>
<sequence length="509" mass="55657">MSVKNRAPFSAAAPRLATPLMAMLAALSLPVSGQTMTLEEMQSQLQAMQVKMQEMQAMQVKMAQMQKELDVLRARDAERQAGLASQPIAANDASLEKGSASSAPAKEPGADVAALTEPDTDAILSNMPIAGLGRGEQLNDPDFKKSVPLFGSDYRFSIGGYAKTDLIFDFDGSADPYQFLSVGIPVNGSPQGGSYSKLHIRESRTNLEIRNINSPYKIDKFFMEFDFFDGTDSTNFRLRHAYMQFGQLLAGRTWSIITELRALPLLMDFAAGDAILGGRSEQIKWDGDKLFGAVDWAVGLEAYDDTRILTPDSLDGRGLARADAPRLSGGLSYPWDHGVVSVGAALNEVRFDGANGVDDESELGWTSVIGSRVYLDQDNQHFLGFNAGYTHGTVADIIAFANAGTPNAALGEDGKLDLAEGWNANIGLHLKLPGKFSTNLHYAYTRLEEIPDLFQPDEMAETWAAHANLIYDVDPRFRVGMEYMWGEKKTVAGNDGDASRLQFSTFYYY</sequence>
<organism evidence="4 5">
    <name type="scientific">Parahaliea maris</name>
    <dbReference type="NCBI Taxonomy" id="2716870"/>
    <lineage>
        <taxon>Bacteria</taxon>
        <taxon>Pseudomonadati</taxon>
        <taxon>Pseudomonadota</taxon>
        <taxon>Gammaproteobacteria</taxon>
        <taxon>Cellvibrionales</taxon>
        <taxon>Halieaceae</taxon>
        <taxon>Parahaliea</taxon>
    </lineage>
</organism>
<evidence type="ECO:0000313" key="5">
    <source>
        <dbReference type="Proteomes" id="UP000321039"/>
    </source>
</evidence>
<feature type="region of interest" description="Disordered" evidence="2">
    <location>
        <begin position="82"/>
        <end position="112"/>
    </location>
</feature>
<protein>
    <recommendedName>
        <fullName evidence="6">Porin</fullName>
    </recommendedName>
</protein>
<dbReference type="EMBL" id="VRZA01000004">
    <property type="protein sequence ID" value="TXS92874.1"/>
    <property type="molecule type" value="Genomic_DNA"/>
</dbReference>
<feature type="chain" id="PRO_5022689405" description="Porin" evidence="3">
    <location>
        <begin position="34"/>
        <end position="509"/>
    </location>
</feature>
<evidence type="ECO:0000256" key="3">
    <source>
        <dbReference type="SAM" id="SignalP"/>
    </source>
</evidence>
<keyword evidence="5" id="KW-1185">Reference proteome</keyword>
<dbReference type="InterPro" id="IPR023614">
    <property type="entry name" value="Porin_dom_sf"/>
</dbReference>
<comment type="caution">
    <text evidence="4">The sequence shown here is derived from an EMBL/GenBank/DDBJ whole genome shotgun (WGS) entry which is preliminary data.</text>
</comment>
<proteinExistence type="predicted"/>
<dbReference type="AlphaFoldDB" id="A0A5C8ZYR0"/>
<feature type="signal peptide" evidence="3">
    <location>
        <begin position="1"/>
        <end position="33"/>
    </location>
</feature>
<evidence type="ECO:0000256" key="2">
    <source>
        <dbReference type="SAM" id="MobiDB-lite"/>
    </source>
</evidence>
<reference evidence="4 5" key="1">
    <citation type="submission" date="2019-08" db="EMBL/GenBank/DDBJ databases">
        <title>Parahaliea maris sp. nov., isolated from the surface seawater.</title>
        <authorList>
            <person name="Liu Y."/>
        </authorList>
    </citation>
    <scope>NUCLEOTIDE SEQUENCE [LARGE SCALE GENOMIC DNA]</scope>
    <source>
        <strain evidence="4 5">HSLHS9</strain>
    </source>
</reference>
<keyword evidence="1" id="KW-0175">Coiled coil</keyword>
<gene>
    <name evidence="4" type="ORF">FV139_12985</name>
</gene>
<accession>A0A5C8ZYR0</accession>
<name>A0A5C8ZYR0_9GAMM</name>
<dbReference type="Gene3D" id="2.40.160.10">
    <property type="entry name" value="Porin"/>
    <property type="match status" value="1"/>
</dbReference>